<reference evidence="2" key="1">
    <citation type="submission" date="2021-02" db="EMBL/GenBank/DDBJ databases">
        <authorList>
            <person name="Nowell W R."/>
        </authorList>
    </citation>
    <scope>NUCLEOTIDE SEQUENCE</scope>
</reference>
<gene>
    <name evidence="2" type="ORF">GPM918_LOCUS31739</name>
    <name evidence="1" type="ORF">OVA965_LOCUS26709</name>
    <name evidence="4" type="ORF">SRO942_LOCUS32390</name>
    <name evidence="3" type="ORF">TMI583_LOCUS27449</name>
</gene>
<comment type="caution">
    <text evidence="2">The sequence shown here is derived from an EMBL/GenBank/DDBJ whole genome shotgun (WGS) entry which is preliminary data.</text>
</comment>
<sequence length="199" mass="23341">MDEHFSGIALKTLPKNYKEMDFEELKQAICTEFLPGKKELEKLLKEAVLPAVNAEEQRRCEDLLERRDELNREVVIQAVARYRNKLKSNEQMYRESVTGYIHDDLLQYFEHAIYNRYQNEPAHKPHGRFHDAVEAAKEIEAASFINNGARVCDRLKARFPIPTLVEHGPDDLFTQHQASRAFVERARGDFTYKEWPSLY</sequence>
<evidence type="ECO:0000313" key="4">
    <source>
        <dbReference type="EMBL" id="CAF4252942.1"/>
    </source>
</evidence>
<dbReference type="Proteomes" id="UP000682733">
    <property type="component" value="Unassembled WGS sequence"/>
</dbReference>
<dbReference type="Proteomes" id="UP000681722">
    <property type="component" value="Unassembled WGS sequence"/>
</dbReference>
<organism evidence="2 5">
    <name type="scientific">Didymodactylos carnosus</name>
    <dbReference type="NCBI Taxonomy" id="1234261"/>
    <lineage>
        <taxon>Eukaryota</taxon>
        <taxon>Metazoa</taxon>
        <taxon>Spiralia</taxon>
        <taxon>Gnathifera</taxon>
        <taxon>Rotifera</taxon>
        <taxon>Eurotatoria</taxon>
        <taxon>Bdelloidea</taxon>
        <taxon>Philodinida</taxon>
        <taxon>Philodinidae</taxon>
        <taxon>Didymodactylos</taxon>
    </lineage>
</organism>
<keyword evidence="5" id="KW-1185">Reference proteome</keyword>
<name>A0A815IHV0_9BILA</name>
<dbReference type="EMBL" id="CAJNOQ010015789">
    <property type="protein sequence ID" value="CAF1368541.1"/>
    <property type="molecule type" value="Genomic_DNA"/>
</dbReference>
<proteinExistence type="predicted"/>
<evidence type="ECO:0000313" key="3">
    <source>
        <dbReference type="EMBL" id="CAF4067185.1"/>
    </source>
</evidence>
<evidence type="ECO:0000313" key="1">
    <source>
        <dbReference type="EMBL" id="CAF1260564.1"/>
    </source>
</evidence>
<dbReference type="AlphaFoldDB" id="A0A815IHV0"/>
<dbReference type="EMBL" id="CAJOBC010074174">
    <property type="protein sequence ID" value="CAF4252942.1"/>
    <property type="molecule type" value="Genomic_DNA"/>
</dbReference>
<accession>A0A815IHV0</accession>
<protein>
    <submittedName>
        <fullName evidence="2">Uncharacterized protein</fullName>
    </submittedName>
</protein>
<evidence type="ECO:0000313" key="5">
    <source>
        <dbReference type="Proteomes" id="UP000663829"/>
    </source>
</evidence>
<dbReference type="Proteomes" id="UP000677228">
    <property type="component" value="Unassembled WGS sequence"/>
</dbReference>
<dbReference type="EMBL" id="CAJNOK010017255">
    <property type="protein sequence ID" value="CAF1260564.1"/>
    <property type="molecule type" value="Genomic_DNA"/>
</dbReference>
<evidence type="ECO:0000313" key="2">
    <source>
        <dbReference type="EMBL" id="CAF1368541.1"/>
    </source>
</evidence>
<dbReference type="EMBL" id="CAJOBA010038809">
    <property type="protein sequence ID" value="CAF4067185.1"/>
    <property type="molecule type" value="Genomic_DNA"/>
</dbReference>
<dbReference type="Proteomes" id="UP000663829">
    <property type="component" value="Unassembled WGS sequence"/>
</dbReference>